<name>A0AAW8TP27_9ENTE</name>
<reference evidence="1" key="1">
    <citation type="submission" date="2023-03" db="EMBL/GenBank/DDBJ databases">
        <authorList>
            <person name="Shen W."/>
            <person name="Cai J."/>
        </authorList>
    </citation>
    <scope>NUCLEOTIDE SEQUENCE</scope>
    <source>
        <strain evidence="1">B245-2</strain>
    </source>
</reference>
<dbReference type="Proteomes" id="UP001255696">
    <property type="component" value="Unassembled WGS sequence"/>
</dbReference>
<dbReference type="RefSeq" id="WP_243193557.1">
    <property type="nucleotide sequence ID" value="NZ_JAKYKH010000204.1"/>
</dbReference>
<dbReference type="AlphaFoldDB" id="A0AAW8TP27"/>
<gene>
    <name evidence="1" type="ORF">P7H47_07865</name>
</gene>
<sequence>MKTKGFMSQIFEIRKEFETMNDNFIKRDKDISKEINTKKKQFIVNKNEFEKKWESIRRK</sequence>
<accession>A0AAW8TP27</accession>
<dbReference type="EMBL" id="JARQBI010000017">
    <property type="protein sequence ID" value="MDT2797156.1"/>
    <property type="molecule type" value="Genomic_DNA"/>
</dbReference>
<evidence type="ECO:0000313" key="1">
    <source>
        <dbReference type="EMBL" id="MDT2797156.1"/>
    </source>
</evidence>
<evidence type="ECO:0000313" key="2">
    <source>
        <dbReference type="Proteomes" id="UP001255696"/>
    </source>
</evidence>
<protein>
    <submittedName>
        <fullName evidence="1">Uncharacterized protein</fullName>
    </submittedName>
</protein>
<comment type="caution">
    <text evidence="1">The sequence shown here is derived from an EMBL/GenBank/DDBJ whole genome shotgun (WGS) entry which is preliminary data.</text>
</comment>
<proteinExistence type="predicted"/>
<organism evidence="1 2">
    <name type="scientific">Enterococcus cecorum</name>
    <dbReference type="NCBI Taxonomy" id="44008"/>
    <lineage>
        <taxon>Bacteria</taxon>
        <taxon>Bacillati</taxon>
        <taxon>Bacillota</taxon>
        <taxon>Bacilli</taxon>
        <taxon>Lactobacillales</taxon>
        <taxon>Enterococcaceae</taxon>
        <taxon>Enterococcus</taxon>
    </lineage>
</organism>